<comment type="caution">
    <text evidence="2">The sequence shown here is derived from an EMBL/GenBank/DDBJ whole genome shotgun (WGS) entry which is preliminary data.</text>
</comment>
<gene>
    <name evidence="2" type="ORF">GSLYS_00009006001</name>
</gene>
<dbReference type="AlphaFoldDB" id="A0AAV2HRV9"/>
<name>A0AAV2HRV9_LYMST</name>
<evidence type="ECO:0000313" key="3">
    <source>
        <dbReference type="Proteomes" id="UP001497497"/>
    </source>
</evidence>
<evidence type="ECO:0000256" key="1">
    <source>
        <dbReference type="SAM" id="Phobius"/>
    </source>
</evidence>
<feature type="non-terminal residue" evidence="2">
    <location>
        <position position="1"/>
    </location>
</feature>
<organism evidence="2 3">
    <name type="scientific">Lymnaea stagnalis</name>
    <name type="common">Great pond snail</name>
    <name type="synonym">Helix stagnalis</name>
    <dbReference type="NCBI Taxonomy" id="6523"/>
    <lineage>
        <taxon>Eukaryota</taxon>
        <taxon>Metazoa</taxon>
        <taxon>Spiralia</taxon>
        <taxon>Lophotrochozoa</taxon>
        <taxon>Mollusca</taxon>
        <taxon>Gastropoda</taxon>
        <taxon>Heterobranchia</taxon>
        <taxon>Euthyneura</taxon>
        <taxon>Panpulmonata</taxon>
        <taxon>Hygrophila</taxon>
        <taxon>Lymnaeoidea</taxon>
        <taxon>Lymnaeidae</taxon>
        <taxon>Lymnaea</taxon>
    </lineage>
</organism>
<dbReference type="Proteomes" id="UP001497497">
    <property type="component" value="Unassembled WGS sequence"/>
</dbReference>
<proteinExistence type="predicted"/>
<evidence type="ECO:0008006" key="4">
    <source>
        <dbReference type="Google" id="ProtNLM"/>
    </source>
</evidence>
<keyword evidence="1" id="KW-1133">Transmembrane helix</keyword>
<dbReference type="EMBL" id="CAXITT010000190">
    <property type="protein sequence ID" value="CAL1535046.1"/>
    <property type="molecule type" value="Genomic_DNA"/>
</dbReference>
<keyword evidence="1" id="KW-0812">Transmembrane</keyword>
<reference evidence="2 3" key="1">
    <citation type="submission" date="2024-04" db="EMBL/GenBank/DDBJ databases">
        <authorList>
            <consortium name="Genoscope - CEA"/>
            <person name="William W."/>
        </authorList>
    </citation>
    <scope>NUCLEOTIDE SEQUENCE [LARGE SCALE GENOMIC DNA]</scope>
</reference>
<feature type="non-terminal residue" evidence="2">
    <location>
        <position position="259"/>
    </location>
</feature>
<keyword evidence="3" id="KW-1185">Reference proteome</keyword>
<evidence type="ECO:0000313" key="2">
    <source>
        <dbReference type="EMBL" id="CAL1535046.1"/>
    </source>
</evidence>
<protein>
    <recommendedName>
        <fullName evidence="4">Ig-like domain-containing protein</fullName>
    </recommendedName>
</protein>
<accession>A0AAV2HRV9</accession>
<keyword evidence="1" id="KW-0472">Membrane</keyword>
<feature type="transmembrane region" description="Helical" evidence="1">
    <location>
        <begin position="197"/>
        <end position="218"/>
    </location>
</feature>
<sequence>NSPNYHPAKCLIVDLDDKELNFLNFSVKSFYKKSSEDQTCNSTCVFQIPINNIIPGQYPLIITMFPNVTGSNDDKYFGTNQSILINLEYPSVKLAHCPELVVENIEVNCTCERSDTSLIKAPLVWFDKISSKPVHKVTSHLLTFVAKRKTKGAFFCKAITSSHWTNDNSTVYYSPSVLGNLSILQEVSIIDPLKFQLILTCVIGGNVFILSLMIIILYKKQNGSSEIHDYDQINEIYHIDALQSNYVNVLDEVEHGETA</sequence>